<name>A0A640KTH2_LEITA</name>
<dbReference type="VEuPathDB" id="TriTrypDB:LtaPh_3023600"/>
<protein>
    <recommendedName>
        <fullName evidence="1">SET domain-containing protein</fullName>
    </recommendedName>
</protein>
<dbReference type="InterPro" id="IPR001214">
    <property type="entry name" value="SET_dom"/>
</dbReference>
<accession>A0A640KTH2</accession>
<gene>
    <name evidence="2" type="ORF">LtaPh_3023600</name>
</gene>
<comment type="caution">
    <text evidence="2">The sequence shown here is derived from an EMBL/GenBank/DDBJ whole genome shotgun (WGS) entry which is preliminary data.</text>
</comment>
<sequence length="354" mass="39473">MSLLHRLHGARWCALRQQRRRHNGIRGIFAGAALDRGELVLSVPLRYCFITQLDFPRDGERSLSSVLESVKGLRYLRRCNRGVALFPEAWIWLQRFSADAPADRVSLNSTISCEAAQGSSAAVMSLSLSPVEAALATCVALRYFYSHALHLPPSTRVTQSIGPAPHDLSDRFTASLPFEDYLRWGLESLYSDVSCAEAHLCLEQLSSNLRDAIMTHANNMEFRFIDEAPSLFETVLLTSLYLVRSRVLQVPLLSSTVHKLNSTCAVFAPGLDALNHCSTSPAAAVVVSALRRSVVVRAMRRIRRGEEITIDYRQSGLTKGLSPGHLPYKDTLCSRDVICMNDDWSTRYLMDMPC</sequence>
<dbReference type="PROSITE" id="PS50280">
    <property type="entry name" value="SET"/>
    <property type="match status" value="1"/>
</dbReference>
<evidence type="ECO:0000259" key="1">
    <source>
        <dbReference type="PROSITE" id="PS50280"/>
    </source>
</evidence>
<dbReference type="Pfam" id="PF00856">
    <property type="entry name" value="SET"/>
    <property type="match status" value="1"/>
</dbReference>
<dbReference type="InterPro" id="IPR046341">
    <property type="entry name" value="SET_dom_sf"/>
</dbReference>
<dbReference type="SUPFAM" id="SSF82199">
    <property type="entry name" value="SET domain"/>
    <property type="match status" value="1"/>
</dbReference>
<dbReference type="OrthoDB" id="308383at2759"/>
<evidence type="ECO:0000313" key="3">
    <source>
        <dbReference type="Proteomes" id="UP000419144"/>
    </source>
</evidence>
<dbReference type="Proteomes" id="UP000419144">
    <property type="component" value="Unassembled WGS sequence"/>
</dbReference>
<reference evidence="2" key="1">
    <citation type="submission" date="2019-11" db="EMBL/GenBank/DDBJ databases">
        <title>Leishmania tarentolae CDS.</title>
        <authorList>
            <person name="Goto Y."/>
            <person name="Yamagishi J."/>
        </authorList>
    </citation>
    <scope>NUCLEOTIDE SEQUENCE [LARGE SCALE GENOMIC DNA]</scope>
    <source>
        <strain evidence="2">Parrot Tar II</strain>
    </source>
</reference>
<keyword evidence="3" id="KW-1185">Reference proteome</keyword>
<feature type="domain" description="SET" evidence="1">
    <location>
        <begin position="11"/>
        <end position="313"/>
    </location>
</feature>
<organism evidence="2 3">
    <name type="scientific">Leishmania tarentolae</name>
    <name type="common">Sauroleishmania tarentolae</name>
    <dbReference type="NCBI Taxonomy" id="5689"/>
    <lineage>
        <taxon>Eukaryota</taxon>
        <taxon>Discoba</taxon>
        <taxon>Euglenozoa</taxon>
        <taxon>Kinetoplastea</taxon>
        <taxon>Metakinetoplastina</taxon>
        <taxon>Trypanosomatida</taxon>
        <taxon>Trypanosomatidae</taxon>
        <taxon>Leishmaniinae</taxon>
        <taxon>Leishmania</taxon>
        <taxon>lizard Leishmania</taxon>
    </lineage>
</organism>
<evidence type="ECO:0000313" key="2">
    <source>
        <dbReference type="EMBL" id="GET90837.1"/>
    </source>
</evidence>
<dbReference type="Gene3D" id="3.90.1410.10">
    <property type="entry name" value="set domain protein methyltransferase, domain 1"/>
    <property type="match status" value="1"/>
</dbReference>
<dbReference type="EMBL" id="BLBS01000043">
    <property type="protein sequence ID" value="GET90837.1"/>
    <property type="molecule type" value="Genomic_DNA"/>
</dbReference>
<proteinExistence type="predicted"/>
<dbReference type="AlphaFoldDB" id="A0A640KTH2"/>